<evidence type="ECO:0000313" key="2">
    <source>
        <dbReference type="EMBL" id="CEJ59197.1"/>
    </source>
</evidence>
<dbReference type="Proteomes" id="UP000042958">
    <property type="component" value="Unassembled WGS sequence"/>
</dbReference>
<name>A0A0F7TVT1_PENBI</name>
<dbReference type="EMBL" id="CDHK01000007">
    <property type="protein sequence ID" value="CEJ59197.1"/>
    <property type="molecule type" value="Genomic_DNA"/>
</dbReference>
<accession>A0A0F7TVT1</accession>
<feature type="region of interest" description="Disordered" evidence="1">
    <location>
        <begin position="1"/>
        <end position="22"/>
    </location>
</feature>
<protein>
    <submittedName>
        <fullName evidence="2">Uncharacterized protein</fullName>
    </submittedName>
</protein>
<organism evidence="2 3">
    <name type="scientific">Penicillium brasilianum</name>
    <dbReference type="NCBI Taxonomy" id="104259"/>
    <lineage>
        <taxon>Eukaryota</taxon>
        <taxon>Fungi</taxon>
        <taxon>Dikarya</taxon>
        <taxon>Ascomycota</taxon>
        <taxon>Pezizomycotina</taxon>
        <taxon>Eurotiomycetes</taxon>
        <taxon>Eurotiomycetidae</taxon>
        <taxon>Eurotiales</taxon>
        <taxon>Aspergillaceae</taxon>
        <taxon>Penicillium</taxon>
    </lineage>
</organism>
<proteinExistence type="predicted"/>
<sequence>MYRVDDARRRHSNPQVRGEEVECQKGMKNNTVGEEWYTAQCQVRDGRKSLFLVSADLRRTADRVLSMIIGTVYEGDGQKVGSSSLLRACHHVIARTMDSGMTIRQIRVIFC</sequence>
<keyword evidence="3" id="KW-1185">Reference proteome</keyword>
<evidence type="ECO:0000313" key="3">
    <source>
        <dbReference type="Proteomes" id="UP000042958"/>
    </source>
</evidence>
<dbReference type="AlphaFoldDB" id="A0A0F7TVT1"/>
<gene>
    <name evidence="2" type="ORF">PMG11_07830</name>
</gene>
<evidence type="ECO:0000256" key="1">
    <source>
        <dbReference type="SAM" id="MobiDB-lite"/>
    </source>
</evidence>
<reference evidence="3" key="1">
    <citation type="journal article" date="2015" name="Genome Announc.">
        <title>Draft genome sequence of the fungus Penicillium brasilianum MG11.</title>
        <authorList>
            <person name="Horn F."/>
            <person name="Linde J."/>
            <person name="Mattern D.J."/>
            <person name="Walther G."/>
            <person name="Guthke R."/>
            <person name="Brakhage A.A."/>
            <person name="Valiante V."/>
        </authorList>
    </citation>
    <scope>NUCLEOTIDE SEQUENCE [LARGE SCALE GENOMIC DNA]</scope>
    <source>
        <strain evidence="3">MG11</strain>
    </source>
</reference>